<dbReference type="Gene3D" id="1.10.760.10">
    <property type="entry name" value="Cytochrome c-like domain"/>
    <property type="match status" value="2"/>
</dbReference>
<dbReference type="PANTHER" id="PTHR33751:SF9">
    <property type="entry name" value="CYTOCHROME C4"/>
    <property type="match status" value="1"/>
</dbReference>
<accession>A0ABU6HLS1</accession>
<dbReference type="InterPro" id="IPR009056">
    <property type="entry name" value="Cyt_c-like_dom"/>
</dbReference>
<comment type="caution">
    <text evidence="9">The sequence shown here is derived from an EMBL/GenBank/DDBJ whole genome shotgun (WGS) entry which is preliminary data.</text>
</comment>
<evidence type="ECO:0000313" key="10">
    <source>
        <dbReference type="Proteomes" id="UP001348149"/>
    </source>
</evidence>
<evidence type="ECO:0000256" key="6">
    <source>
        <dbReference type="PROSITE-ProRule" id="PRU00433"/>
    </source>
</evidence>
<feature type="signal peptide" evidence="7">
    <location>
        <begin position="1"/>
        <end position="21"/>
    </location>
</feature>
<evidence type="ECO:0000256" key="5">
    <source>
        <dbReference type="ARBA" id="ARBA00023004"/>
    </source>
</evidence>
<feature type="chain" id="PRO_5046826761" evidence="7">
    <location>
        <begin position="22"/>
        <end position="249"/>
    </location>
</feature>
<dbReference type="InterPro" id="IPR036909">
    <property type="entry name" value="Cyt_c-like_dom_sf"/>
</dbReference>
<dbReference type="InterPro" id="IPR050597">
    <property type="entry name" value="Cytochrome_c_Oxidase_Subunit"/>
</dbReference>
<dbReference type="EMBL" id="JAYLLH010000057">
    <property type="protein sequence ID" value="MEC3863398.1"/>
    <property type="molecule type" value="Genomic_DNA"/>
</dbReference>
<keyword evidence="7" id="KW-0732">Signal</keyword>
<protein>
    <submittedName>
        <fullName evidence="9">C-type cytochrome</fullName>
    </submittedName>
</protein>
<dbReference type="PANTHER" id="PTHR33751">
    <property type="entry name" value="CBB3-TYPE CYTOCHROME C OXIDASE SUBUNIT FIXP"/>
    <property type="match status" value="1"/>
</dbReference>
<reference evidence="9 10" key="1">
    <citation type="submission" date="2024-01" db="EMBL/GenBank/DDBJ databases">
        <title>Mesobacterium rodlantinim sp. nov., isolated from shallow sea hydrothermal systems off Kueishantao Island.</title>
        <authorList>
            <person name="Su Z."/>
            <person name="Tang K."/>
        </authorList>
    </citation>
    <scope>NUCLEOTIDE SEQUENCE [LARGE SCALE GENOMIC DNA]</scope>
    <source>
        <strain evidence="9 10">TK19101</strain>
    </source>
</reference>
<dbReference type="SUPFAM" id="SSF46626">
    <property type="entry name" value="Cytochrome c"/>
    <property type="match status" value="2"/>
</dbReference>
<feature type="domain" description="Cytochrome c" evidence="8">
    <location>
        <begin position="141"/>
        <end position="238"/>
    </location>
</feature>
<keyword evidence="4" id="KW-0249">Electron transport</keyword>
<sequence>MKQTVITGFALTAIFGLSAFAQEGPPDPEKMLASPSSNVAWTEETLQLLATADPARGESVHGEQLCASCHGDYGIGQSENWPSLAGQVRGYIYKSLVDYHDWERSVAEGGELMGFVVEELTEQDFADLAAFFAAQSRPAAQNVELTEEQFAIADGLHWLGDPDRMIQPCSACHGETGKGVFPNYPSLTGQYVDYTRLQLQLYRDGARHSDVYARMRTLSAELTDEEIEALSLYYAQMGEAPVAQTAGNN</sequence>
<evidence type="ECO:0000313" key="9">
    <source>
        <dbReference type="EMBL" id="MEC3863398.1"/>
    </source>
</evidence>
<keyword evidence="3 6" id="KW-0479">Metal-binding</keyword>
<evidence type="ECO:0000256" key="3">
    <source>
        <dbReference type="ARBA" id="ARBA00022723"/>
    </source>
</evidence>
<keyword evidence="1" id="KW-0813">Transport</keyword>
<evidence type="ECO:0000256" key="2">
    <source>
        <dbReference type="ARBA" id="ARBA00022617"/>
    </source>
</evidence>
<evidence type="ECO:0000256" key="7">
    <source>
        <dbReference type="SAM" id="SignalP"/>
    </source>
</evidence>
<dbReference type="Proteomes" id="UP001348149">
    <property type="component" value="Unassembled WGS sequence"/>
</dbReference>
<evidence type="ECO:0000256" key="4">
    <source>
        <dbReference type="ARBA" id="ARBA00022982"/>
    </source>
</evidence>
<dbReference type="RefSeq" id="WP_326299488.1">
    <property type="nucleotide sequence ID" value="NZ_JAYLLH010000057.1"/>
</dbReference>
<evidence type="ECO:0000256" key="1">
    <source>
        <dbReference type="ARBA" id="ARBA00022448"/>
    </source>
</evidence>
<organism evidence="9 10">
    <name type="scientific">Mesobacterium hydrothermale</name>
    <dbReference type="NCBI Taxonomy" id="3111907"/>
    <lineage>
        <taxon>Bacteria</taxon>
        <taxon>Pseudomonadati</taxon>
        <taxon>Pseudomonadota</taxon>
        <taxon>Alphaproteobacteria</taxon>
        <taxon>Rhodobacterales</taxon>
        <taxon>Roseobacteraceae</taxon>
        <taxon>Mesobacterium</taxon>
    </lineage>
</organism>
<keyword evidence="5 6" id="KW-0408">Iron</keyword>
<evidence type="ECO:0000259" key="8">
    <source>
        <dbReference type="PROSITE" id="PS51007"/>
    </source>
</evidence>
<name>A0ABU6HLS1_9RHOB</name>
<gene>
    <name evidence="9" type="ORF">VK792_19100</name>
</gene>
<dbReference type="Pfam" id="PF00034">
    <property type="entry name" value="Cytochrom_C"/>
    <property type="match status" value="2"/>
</dbReference>
<dbReference type="PROSITE" id="PS51007">
    <property type="entry name" value="CYTC"/>
    <property type="match status" value="2"/>
</dbReference>
<keyword evidence="2 6" id="KW-0349">Heme</keyword>
<keyword evidence="10" id="KW-1185">Reference proteome</keyword>
<proteinExistence type="predicted"/>
<feature type="domain" description="Cytochrome c" evidence="8">
    <location>
        <begin position="52"/>
        <end position="136"/>
    </location>
</feature>